<protein>
    <submittedName>
        <fullName evidence="1">Uncharacterized protein</fullName>
    </submittedName>
</protein>
<organism evidence="1 2">
    <name type="scientific">Chaenocephalus aceratus</name>
    <name type="common">Blackfin icefish</name>
    <name type="synonym">Chaenichthys aceratus</name>
    <dbReference type="NCBI Taxonomy" id="36190"/>
    <lineage>
        <taxon>Eukaryota</taxon>
        <taxon>Metazoa</taxon>
        <taxon>Chordata</taxon>
        <taxon>Craniata</taxon>
        <taxon>Vertebrata</taxon>
        <taxon>Euteleostomi</taxon>
        <taxon>Actinopterygii</taxon>
        <taxon>Neopterygii</taxon>
        <taxon>Teleostei</taxon>
        <taxon>Neoteleostei</taxon>
        <taxon>Acanthomorphata</taxon>
        <taxon>Eupercaria</taxon>
        <taxon>Perciformes</taxon>
        <taxon>Notothenioidei</taxon>
        <taxon>Channichthyidae</taxon>
        <taxon>Chaenocephalus</taxon>
    </lineage>
</organism>
<keyword evidence="2" id="KW-1185">Reference proteome</keyword>
<comment type="caution">
    <text evidence="1">The sequence shown here is derived from an EMBL/GenBank/DDBJ whole genome shotgun (WGS) entry which is preliminary data.</text>
</comment>
<name>A0ACB9W6Q7_CHAAC</name>
<evidence type="ECO:0000313" key="1">
    <source>
        <dbReference type="EMBL" id="KAI4808484.1"/>
    </source>
</evidence>
<gene>
    <name evidence="1" type="ORF">KUCAC02_000541</name>
</gene>
<proteinExistence type="predicted"/>
<dbReference type="EMBL" id="CM043802">
    <property type="protein sequence ID" value="KAI4808484.1"/>
    <property type="molecule type" value="Genomic_DNA"/>
</dbReference>
<dbReference type="Proteomes" id="UP001057452">
    <property type="component" value="Chromosome 18"/>
</dbReference>
<evidence type="ECO:0000313" key="2">
    <source>
        <dbReference type="Proteomes" id="UP001057452"/>
    </source>
</evidence>
<sequence>MEPVNKSEKRRRGECRNRKVTHKAPPEGQMFPDVGSQEELDLYSVNRQGLSALHMACLYGQLATIQLLVESRHGEVNSSDNQGRRPVHMVLSPQSSPNTASCLICLLEHGADINTTTDSGETPLHLAAAEGLLSCTETLMQAGADALARDSLGQTPLDLARIWCHREVARYLKSCMWQTDKKKEMQERKLSQTLYIDLVDMVKLNKINKKTVIDEKMTEWANQKGLPLLKEFSPRVLVSQYHTQCLGSDPKHQPGGHLEDKNIPTKQPPASSPGPWTIFTGLQPEKPLREPDLRDKVTVLGGSQQHQYTTQWDSRIASPRYFEPKDIVEVQHRGYPQGRSTSPWTEVAMHLAEVLEPGHY</sequence>
<reference evidence="1" key="1">
    <citation type="submission" date="2022-05" db="EMBL/GenBank/DDBJ databases">
        <title>Chromosome-level genome of Chaenocephalus aceratus.</title>
        <authorList>
            <person name="Park H."/>
        </authorList>
    </citation>
    <scope>NUCLEOTIDE SEQUENCE</scope>
    <source>
        <strain evidence="1">KU_202001</strain>
    </source>
</reference>
<accession>A0ACB9W6Q7</accession>